<organism evidence="1 2">
    <name type="scientific">Dreissena polymorpha</name>
    <name type="common">Zebra mussel</name>
    <name type="synonym">Mytilus polymorpha</name>
    <dbReference type="NCBI Taxonomy" id="45954"/>
    <lineage>
        <taxon>Eukaryota</taxon>
        <taxon>Metazoa</taxon>
        <taxon>Spiralia</taxon>
        <taxon>Lophotrochozoa</taxon>
        <taxon>Mollusca</taxon>
        <taxon>Bivalvia</taxon>
        <taxon>Autobranchia</taxon>
        <taxon>Heteroconchia</taxon>
        <taxon>Euheterodonta</taxon>
        <taxon>Imparidentia</taxon>
        <taxon>Neoheterodontei</taxon>
        <taxon>Myida</taxon>
        <taxon>Dreissenoidea</taxon>
        <taxon>Dreissenidae</taxon>
        <taxon>Dreissena</taxon>
    </lineage>
</organism>
<accession>A0A9D4ED91</accession>
<reference evidence="1" key="2">
    <citation type="submission" date="2020-11" db="EMBL/GenBank/DDBJ databases">
        <authorList>
            <person name="McCartney M.A."/>
            <person name="Auch B."/>
            <person name="Kono T."/>
            <person name="Mallez S."/>
            <person name="Becker A."/>
            <person name="Gohl D.M."/>
            <person name="Silverstein K.A.T."/>
            <person name="Koren S."/>
            <person name="Bechman K.B."/>
            <person name="Herman A."/>
            <person name="Abrahante J.E."/>
            <person name="Garbe J."/>
        </authorList>
    </citation>
    <scope>NUCLEOTIDE SEQUENCE</scope>
    <source>
        <strain evidence="1">Duluth1</strain>
        <tissue evidence="1">Whole animal</tissue>
    </source>
</reference>
<keyword evidence="2" id="KW-1185">Reference proteome</keyword>
<dbReference type="EMBL" id="JAIWYP010000009">
    <property type="protein sequence ID" value="KAH3778227.1"/>
    <property type="molecule type" value="Genomic_DNA"/>
</dbReference>
<dbReference type="AlphaFoldDB" id="A0A9D4ED91"/>
<reference evidence="1" key="1">
    <citation type="journal article" date="2019" name="bioRxiv">
        <title>The Genome of the Zebra Mussel, Dreissena polymorpha: A Resource for Invasive Species Research.</title>
        <authorList>
            <person name="McCartney M.A."/>
            <person name="Auch B."/>
            <person name="Kono T."/>
            <person name="Mallez S."/>
            <person name="Zhang Y."/>
            <person name="Obille A."/>
            <person name="Becker A."/>
            <person name="Abrahante J.E."/>
            <person name="Garbe J."/>
            <person name="Badalamenti J.P."/>
            <person name="Herman A."/>
            <person name="Mangelson H."/>
            <person name="Liachko I."/>
            <person name="Sullivan S."/>
            <person name="Sone E.D."/>
            <person name="Koren S."/>
            <person name="Silverstein K.A.T."/>
            <person name="Beckman K.B."/>
            <person name="Gohl D.M."/>
        </authorList>
    </citation>
    <scope>NUCLEOTIDE SEQUENCE</scope>
    <source>
        <strain evidence="1">Duluth1</strain>
        <tissue evidence="1">Whole animal</tissue>
    </source>
</reference>
<proteinExistence type="predicted"/>
<evidence type="ECO:0000313" key="1">
    <source>
        <dbReference type="EMBL" id="KAH3778227.1"/>
    </source>
</evidence>
<protein>
    <submittedName>
        <fullName evidence="1">Uncharacterized protein</fullName>
    </submittedName>
</protein>
<name>A0A9D4ED91_DREPO</name>
<gene>
    <name evidence="1" type="ORF">DPMN_179682</name>
</gene>
<dbReference type="Proteomes" id="UP000828390">
    <property type="component" value="Unassembled WGS sequence"/>
</dbReference>
<sequence>MGAEELYLYGGMDTYASKSVLSRNDISGHFANIYKAKYKGKTVDEFLMKAKMNFSSEKNGTLKEYLVQHKSNVTMEIQETLFRIGRDIAMGMEYLAGKGKVRSRDLLDRLKKNVRVQAKPKRLRCIKKEQKYLRHNGLLILLDSYGDQ</sequence>
<evidence type="ECO:0000313" key="2">
    <source>
        <dbReference type="Proteomes" id="UP000828390"/>
    </source>
</evidence>
<comment type="caution">
    <text evidence="1">The sequence shown here is derived from an EMBL/GenBank/DDBJ whole genome shotgun (WGS) entry which is preliminary data.</text>
</comment>